<dbReference type="AlphaFoldDB" id="A0A328DY93"/>
<dbReference type="PANTHER" id="PTHR34189:SF13">
    <property type="entry name" value="TRANSMEMBRANE PROTEIN"/>
    <property type="match status" value="1"/>
</dbReference>
<name>A0A328DY93_9ASTE</name>
<dbReference type="Proteomes" id="UP000249390">
    <property type="component" value="Unassembled WGS sequence"/>
</dbReference>
<feature type="region of interest" description="Disordered" evidence="1">
    <location>
        <begin position="1"/>
        <end position="25"/>
    </location>
</feature>
<evidence type="ECO:0000256" key="1">
    <source>
        <dbReference type="SAM" id="MobiDB-lite"/>
    </source>
</evidence>
<keyword evidence="2" id="KW-0472">Membrane</keyword>
<protein>
    <recommendedName>
        <fullName evidence="5">Transmembrane protein</fullName>
    </recommendedName>
</protein>
<reference evidence="3 4" key="1">
    <citation type="submission" date="2018-06" db="EMBL/GenBank/DDBJ databases">
        <title>The Genome of Cuscuta australis (Dodder) Provides Insight into the Evolution of Plant Parasitism.</title>
        <authorList>
            <person name="Liu H."/>
        </authorList>
    </citation>
    <scope>NUCLEOTIDE SEQUENCE [LARGE SCALE GENOMIC DNA]</scope>
    <source>
        <strain evidence="4">cv. Yunnan</strain>
        <tissue evidence="3">Vines</tissue>
    </source>
</reference>
<dbReference type="PANTHER" id="PTHR34189">
    <property type="entry name" value="TRANSMEMBRANE PROTEIN"/>
    <property type="match status" value="1"/>
</dbReference>
<evidence type="ECO:0000313" key="3">
    <source>
        <dbReference type="EMBL" id="RAL50695.1"/>
    </source>
</evidence>
<dbReference type="EMBL" id="NQVE01000056">
    <property type="protein sequence ID" value="RAL50695.1"/>
    <property type="molecule type" value="Genomic_DNA"/>
</dbReference>
<comment type="caution">
    <text evidence="3">The sequence shown here is derived from an EMBL/GenBank/DDBJ whole genome shotgun (WGS) entry which is preliminary data.</text>
</comment>
<keyword evidence="2" id="KW-1133">Transmembrane helix</keyword>
<keyword evidence="4" id="KW-1185">Reference proteome</keyword>
<organism evidence="3 4">
    <name type="scientific">Cuscuta australis</name>
    <dbReference type="NCBI Taxonomy" id="267555"/>
    <lineage>
        <taxon>Eukaryota</taxon>
        <taxon>Viridiplantae</taxon>
        <taxon>Streptophyta</taxon>
        <taxon>Embryophyta</taxon>
        <taxon>Tracheophyta</taxon>
        <taxon>Spermatophyta</taxon>
        <taxon>Magnoliopsida</taxon>
        <taxon>eudicotyledons</taxon>
        <taxon>Gunneridae</taxon>
        <taxon>Pentapetalae</taxon>
        <taxon>asterids</taxon>
        <taxon>lamiids</taxon>
        <taxon>Solanales</taxon>
        <taxon>Convolvulaceae</taxon>
        <taxon>Cuscuteae</taxon>
        <taxon>Cuscuta</taxon>
        <taxon>Cuscuta subgen. Grammica</taxon>
        <taxon>Cuscuta sect. Cleistogrammica</taxon>
    </lineage>
</organism>
<evidence type="ECO:0000256" key="2">
    <source>
        <dbReference type="SAM" id="Phobius"/>
    </source>
</evidence>
<accession>A0A328DY93</accession>
<evidence type="ECO:0000313" key="4">
    <source>
        <dbReference type="Proteomes" id="UP000249390"/>
    </source>
</evidence>
<proteinExistence type="predicted"/>
<gene>
    <name evidence="3" type="ORF">DM860_015842</name>
</gene>
<keyword evidence="2" id="KW-0812">Transmembrane</keyword>
<evidence type="ECO:0008006" key="5">
    <source>
        <dbReference type="Google" id="ProtNLM"/>
    </source>
</evidence>
<feature type="transmembrane region" description="Helical" evidence="2">
    <location>
        <begin position="65"/>
        <end position="84"/>
    </location>
</feature>
<sequence length="105" mass="11838">MHRSSSSSRISEFSPHSSSSSSLLPAYSSPNLRLAFAGDSDELPTYNPRSYLAKKERDRLRSSENFVHLIPLILFLSVIVLWLFSGQGIQIVIDFNCTCLILQFE</sequence>